<evidence type="ECO:0000313" key="2">
    <source>
        <dbReference type="Proteomes" id="UP000240760"/>
    </source>
</evidence>
<evidence type="ECO:0000313" key="1">
    <source>
        <dbReference type="EMBL" id="PTB79747.1"/>
    </source>
</evidence>
<dbReference type="AlphaFoldDB" id="A0A2T4CDU0"/>
<organism evidence="1 2">
    <name type="scientific">Trichoderma longibrachiatum ATCC 18648</name>
    <dbReference type="NCBI Taxonomy" id="983965"/>
    <lineage>
        <taxon>Eukaryota</taxon>
        <taxon>Fungi</taxon>
        <taxon>Dikarya</taxon>
        <taxon>Ascomycota</taxon>
        <taxon>Pezizomycotina</taxon>
        <taxon>Sordariomycetes</taxon>
        <taxon>Hypocreomycetidae</taxon>
        <taxon>Hypocreales</taxon>
        <taxon>Hypocreaceae</taxon>
        <taxon>Trichoderma</taxon>
    </lineage>
</organism>
<dbReference type="OrthoDB" id="10634294at2759"/>
<protein>
    <submittedName>
        <fullName evidence="1">Uncharacterized protein</fullName>
    </submittedName>
</protein>
<dbReference type="EMBL" id="KZ679128">
    <property type="protein sequence ID" value="PTB79747.1"/>
    <property type="molecule type" value="Genomic_DNA"/>
</dbReference>
<accession>A0A2T4CDU0</accession>
<proteinExistence type="predicted"/>
<sequence>MTDIPKLQIYRSSPRIVTDALALAGSRRLDIHRITNRQPLRRFAGLCCSYAHTHAPLRTAFTANANANASLQPGRSKHSMGHEAQSTQWAKPRLGLPPACAAASRRSFRPSHGTQQFRTCHEGGNTDVEAAQSTDGEANLAFHKAASTCKRHAHFYVRGFISHPQAKGTATLCRLAGFDAAPCLPMPLPGHLPVDCSYRQTIRVLRD</sequence>
<keyword evidence="2" id="KW-1185">Reference proteome</keyword>
<name>A0A2T4CDU0_TRILO</name>
<dbReference type="Proteomes" id="UP000240760">
    <property type="component" value="Unassembled WGS sequence"/>
</dbReference>
<reference evidence="1 2" key="1">
    <citation type="submission" date="2016-07" db="EMBL/GenBank/DDBJ databases">
        <title>Multiple horizontal gene transfer events from other fungi enriched the ability of initially mycotrophic Trichoderma (Ascomycota) to feed on dead plant biomass.</title>
        <authorList>
            <consortium name="DOE Joint Genome Institute"/>
            <person name="Aerts A."/>
            <person name="Atanasova L."/>
            <person name="Chenthamara K."/>
            <person name="Zhang J."/>
            <person name="Grujic M."/>
            <person name="Henrissat B."/>
            <person name="Kuo A."/>
            <person name="Salamov A."/>
            <person name="Lipzen A."/>
            <person name="Labutti K."/>
            <person name="Barry K."/>
            <person name="Miao Y."/>
            <person name="Rahimi M.J."/>
            <person name="Shen Q."/>
            <person name="Grigoriev I.V."/>
            <person name="Kubicek C.P."/>
            <person name="Druzhinina I.S."/>
        </authorList>
    </citation>
    <scope>NUCLEOTIDE SEQUENCE [LARGE SCALE GENOMIC DNA]</scope>
    <source>
        <strain evidence="1 2">ATCC 18648</strain>
    </source>
</reference>
<gene>
    <name evidence="1" type="ORF">M440DRAFT_2450</name>
</gene>